<dbReference type="EMBL" id="JBBPBK010000011">
    <property type="protein sequence ID" value="KAK9275911.1"/>
    <property type="molecule type" value="Genomic_DNA"/>
</dbReference>
<keyword evidence="6" id="KW-1185">Reference proteome</keyword>
<dbReference type="Gene3D" id="1.10.510.10">
    <property type="entry name" value="Transferase(Phosphotransferase) domain 1"/>
    <property type="match status" value="1"/>
</dbReference>
<evidence type="ECO:0000313" key="6">
    <source>
        <dbReference type="Proteomes" id="UP001415857"/>
    </source>
</evidence>
<dbReference type="GO" id="GO:0016301">
    <property type="term" value="F:kinase activity"/>
    <property type="evidence" value="ECO:0007669"/>
    <property type="project" value="UniProtKB-KW"/>
</dbReference>
<evidence type="ECO:0000256" key="3">
    <source>
        <dbReference type="ARBA" id="ARBA00022777"/>
    </source>
</evidence>
<evidence type="ECO:0000256" key="1">
    <source>
        <dbReference type="ARBA" id="ARBA00022679"/>
    </source>
</evidence>
<accession>A0AAP0RFJ5</accession>
<dbReference type="GO" id="GO:0005524">
    <property type="term" value="F:ATP binding"/>
    <property type="evidence" value="ECO:0007669"/>
    <property type="project" value="UniProtKB-KW"/>
</dbReference>
<dbReference type="PANTHER" id="PTHR47973">
    <property type="entry name" value="CYSTEINE-RICH RECEPTOR-LIKE PROTEIN KINASE 3"/>
    <property type="match status" value="1"/>
</dbReference>
<dbReference type="InterPro" id="IPR052059">
    <property type="entry name" value="CR_Ser/Thr_kinase"/>
</dbReference>
<keyword evidence="3" id="KW-0418">Kinase</keyword>
<gene>
    <name evidence="5" type="ORF">L1049_023185</name>
</gene>
<evidence type="ECO:0000313" key="5">
    <source>
        <dbReference type="EMBL" id="KAK9275911.1"/>
    </source>
</evidence>
<keyword evidence="4" id="KW-0067">ATP-binding</keyword>
<comment type="caution">
    <text evidence="5">The sequence shown here is derived from an EMBL/GenBank/DDBJ whole genome shotgun (WGS) entry which is preliminary data.</text>
</comment>
<evidence type="ECO:0000256" key="4">
    <source>
        <dbReference type="ARBA" id="ARBA00022840"/>
    </source>
</evidence>
<sequence>MKKPLQIFDEKQLEAESKEKGVIYALMRQEVKQPAPTQHVMVSKEVQEDIVETGSDRLGRKRFLPGATEARVEFDESAGSKSELGTLYGFFMAWHLYENNREIELVDPKLSDFSEEEIKLVIRVALLCIQTSPTLRPPMSRVVAMLSGDVEVSTVTTKPRYLTDWNFDESTSFVSDVSTKRADNSFYNSSASTTILADTDLTLHEITGGGR</sequence>
<keyword evidence="1" id="KW-0808">Transferase</keyword>
<dbReference type="AlphaFoldDB" id="A0AAP0RFJ5"/>
<keyword evidence="2" id="KW-0547">Nucleotide-binding</keyword>
<protein>
    <submittedName>
        <fullName evidence="5">Uncharacterized protein</fullName>
    </submittedName>
</protein>
<dbReference type="Proteomes" id="UP001415857">
    <property type="component" value="Unassembled WGS sequence"/>
</dbReference>
<reference evidence="5 6" key="1">
    <citation type="journal article" date="2024" name="Plant J.">
        <title>Genome sequences and population genomics reveal climatic adaptation and genomic divergence between two closely related sweetgum species.</title>
        <authorList>
            <person name="Xu W.Q."/>
            <person name="Ren C.Q."/>
            <person name="Zhang X.Y."/>
            <person name="Comes H.P."/>
            <person name="Liu X.H."/>
            <person name="Li Y.G."/>
            <person name="Kettle C.J."/>
            <person name="Jalonen R."/>
            <person name="Gaisberger H."/>
            <person name="Ma Y.Z."/>
            <person name="Qiu Y.X."/>
        </authorList>
    </citation>
    <scope>NUCLEOTIDE SEQUENCE [LARGE SCALE GENOMIC DNA]</scope>
    <source>
        <strain evidence="5">Hangzhou</strain>
    </source>
</reference>
<evidence type="ECO:0000256" key="2">
    <source>
        <dbReference type="ARBA" id="ARBA00022741"/>
    </source>
</evidence>
<proteinExistence type="predicted"/>
<organism evidence="5 6">
    <name type="scientific">Liquidambar formosana</name>
    <name type="common">Formosan gum</name>
    <dbReference type="NCBI Taxonomy" id="63359"/>
    <lineage>
        <taxon>Eukaryota</taxon>
        <taxon>Viridiplantae</taxon>
        <taxon>Streptophyta</taxon>
        <taxon>Embryophyta</taxon>
        <taxon>Tracheophyta</taxon>
        <taxon>Spermatophyta</taxon>
        <taxon>Magnoliopsida</taxon>
        <taxon>eudicotyledons</taxon>
        <taxon>Gunneridae</taxon>
        <taxon>Pentapetalae</taxon>
        <taxon>Saxifragales</taxon>
        <taxon>Altingiaceae</taxon>
        <taxon>Liquidambar</taxon>
    </lineage>
</organism>
<name>A0AAP0RFJ5_LIQFO</name>